<evidence type="ECO:0000256" key="8">
    <source>
        <dbReference type="PROSITE-ProRule" id="PRU00042"/>
    </source>
</evidence>
<dbReference type="GO" id="GO:0005634">
    <property type="term" value="C:nucleus"/>
    <property type="evidence" value="ECO:0007669"/>
    <property type="project" value="UniProtKB-SubCell"/>
</dbReference>
<feature type="domain" description="C2H2-type" evidence="9">
    <location>
        <begin position="265"/>
        <end position="292"/>
    </location>
</feature>
<dbReference type="PANTHER" id="PTHR24403:SF67">
    <property type="entry name" value="FI01116P-RELATED"/>
    <property type="match status" value="1"/>
</dbReference>
<evidence type="ECO:0000259" key="9">
    <source>
        <dbReference type="PROSITE" id="PS50157"/>
    </source>
</evidence>
<feature type="domain" description="C2H2-type" evidence="9">
    <location>
        <begin position="293"/>
        <end position="320"/>
    </location>
</feature>
<dbReference type="EMBL" id="JAWDGP010001382">
    <property type="protein sequence ID" value="KAK3792273.1"/>
    <property type="molecule type" value="Genomic_DNA"/>
</dbReference>
<feature type="domain" description="C2H2-type" evidence="9">
    <location>
        <begin position="349"/>
        <end position="376"/>
    </location>
</feature>
<dbReference type="FunFam" id="3.30.160.60:FF:000065">
    <property type="entry name" value="B-cell CLL/lymphoma 6, member B"/>
    <property type="match status" value="1"/>
</dbReference>
<organism evidence="10 11">
    <name type="scientific">Elysia crispata</name>
    <name type="common">lettuce slug</name>
    <dbReference type="NCBI Taxonomy" id="231223"/>
    <lineage>
        <taxon>Eukaryota</taxon>
        <taxon>Metazoa</taxon>
        <taxon>Spiralia</taxon>
        <taxon>Lophotrochozoa</taxon>
        <taxon>Mollusca</taxon>
        <taxon>Gastropoda</taxon>
        <taxon>Heterobranchia</taxon>
        <taxon>Euthyneura</taxon>
        <taxon>Panpulmonata</taxon>
        <taxon>Sacoglossa</taxon>
        <taxon>Placobranchoidea</taxon>
        <taxon>Plakobranchidae</taxon>
        <taxon>Elysia</taxon>
    </lineage>
</organism>
<protein>
    <recommendedName>
        <fullName evidence="9">C2H2-type domain-containing protein</fullName>
    </recommendedName>
</protein>
<proteinExistence type="predicted"/>
<comment type="caution">
    <text evidence="10">The sequence shown here is derived from an EMBL/GenBank/DDBJ whole genome shotgun (WGS) entry which is preliminary data.</text>
</comment>
<keyword evidence="5" id="KW-0862">Zinc</keyword>
<comment type="subcellular location">
    <subcellularLocation>
        <location evidence="1">Nucleus</location>
    </subcellularLocation>
</comment>
<evidence type="ECO:0000256" key="1">
    <source>
        <dbReference type="ARBA" id="ARBA00004123"/>
    </source>
</evidence>
<evidence type="ECO:0000256" key="6">
    <source>
        <dbReference type="ARBA" id="ARBA00023125"/>
    </source>
</evidence>
<evidence type="ECO:0000256" key="5">
    <source>
        <dbReference type="ARBA" id="ARBA00022833"/>
    </source>
</evidence>
<accession>A0AAE1AR05</accession>
<dbReference type="Gene3D" id="3.30.160.60">
    <property type="entry name" value="Classic Zinc Finger"/>
    <property type="match status" value="11"/>
</dbReference>
<reference evidence="10" key="1">
    <citation type="journal article" date="2023" name="G3 (Bethesda)">
        <title>A reference genome for the long-term kleptoplast-retaining sea slug Elysia crispata morphotype clarki.</title>
        <authorList>
            <person name="Eastman K.E."/>
            <person name="Pendleton A.L."/>
            <person name="Shaikh M.A."/>
            <person name="Suttiyut T."/>
            <person name="Ogas R."/>
            <person name="Tomko P."/>
            <person name="Gavelis G."/>
            <person name="Widhalm J.R."/>
            <person name="Wisecaver J.H."/>
        </authorList>
    </citation>
    <scope>NUCLEOTIDE SEQUENCE</scope>
    <source>
        <strain evidence="10">ECLA1</strain>
    </source>
</reference>
<dbReference type="GO" id="GO:0003677">
    <property type="term" value="F:DNA binding"/>
    <property type="evidence" value="ECO:0007669"/>
    <property type="project" value="UniProtKB-KW"/>
</dbReference>
<feature type="domain" description="C2H2-type" evidence="9">
    <location>
        <begin position="681"/>
        <end position="708"/>
    </location>
</feature>
<dbReference type="GO" id="GO:0045944">
    <property type="term" value="P:positive regulation of transcription by RNA polymerase II"/>
    <property type="evidence" value="ECO:0007669"/>
    <property type="project" value="TreeGrafter"/>
</dbReference>
<dbReference type="FunFam" id="3.30.160.60:FF:000614">
    <property type="entry name" value="Zinc finger protein 142"/>
    <property type="match status" value="1"/>
</dbReference>
<sequence>MDPQASNSITICLPPSLSLSEINADNLRSVVEAAFQSSQDTFNQNGEIVLYVKEQEQDAEHQQMVFEPLDNENIFEGKLEIQPKLEADEMVLESMAALQDGTALMQLQQQQDLLTAQEGMIIPVADADQLAAAGQLQLESVEESGENAKSMMQERTIMIPGVAPLQPLPSTSSPQKTPYRTPGIVKQAIQPYSEKKMTDKATIEKVLNEKAPKNGPPTFDLEKLKKEKLTTPLGSKIFCCKTCDYRAATRTLLKQHEVIHTKKSFKCKQCNYSCHTASHLKRHMFTHTKTKPILCTKCGYSCTQNFQMRAHLLLHENERPYVCKICNASYKKEDSLKVHMLGHENVAKYRCTECNYAGNRFGDFKRHMLTHTTDKPLKCPICSYTCIRHWRLKAHMKIHNSNKPLLKCDICDFTCVSAPRLKDHKATHSKDGIIRCEVCEYVCTQPSRMKRHMKSHINATTKTYTGTSFPAGFKPDGVNAIEPATNNVQPALPDNVDATETVTPSISINLGDTVNNLTESEATTIDAPAPVPDTEANLIADNHYEAAAVGPEEEQTFVSLQAPQALGMDNEWVPETMDEEQFNAFAALASKQTGDTYTITTPDGGQTYIIQTDAPEQLAQQLAQAQLDQVQQLDDLSEVTPDFHEIIPETKPNLTDLQIKVEPAEQSEPKRPLNHSKTKRFHCEHCDFSCDFKSTMTAHLKKHSSVKKYKCAHCDYMCNDTSRMKDHLLCHTTEKFYKCELCEFCCKRKMGLKDHMKSHTGEKPFACTLCDYKCRSSEGLKSHMAKHSGQKPYTCDICGQGCSSFYLLKKHKFIHGEKPLKCTYCDYTCIQKKQLTNHLLQHKFQHPFCCNLCSATYKKEESLKIHMLSHQNIKKFVCNLCNYAGNRAADFRRHMLTHSSTKPLQCPQCSYSCIRQSRLKAHMLIHTQERANSRRSHSNAMAKAYRCAFCDFTCSRTSRLKAHLSKVHLDLPNNVIFSIDLKQVERA</sequence>
<dbReference type="Pfam" id="PF23611">
    <property type="entry name" value="zf-C2H2_16"/>
    <property type="match status" value="1"/>
</dbReference>
<evidence type="ECO:0000313" key="10">
    <source>
        <dbReference type="EMBL" id="KAK3792273.1"/>
    </source>
</evidence>
<dbReference type="GO" id="GO:0008270">
    <property type="term" value="F:zinc ion binding"/>
    <property type="evidence" value="ECO:0007669"/>
    <property type="project" value="UniProtKB-KW"/>
</dbReference>
<feature type="domain" description="C2H2-type" evidence="9">
    <location>
        <begin position="848"/>
        <end position="875"/>
    </location>
</feature>
<feature type="domain" description="C2H2-type" evidence="9">
    <location>
        <begin position="238"/>
        <end position="265"/>
    </location>
</feature>
<dbReference type="PROSITE" id="PS00028">
    <property type="entry name" value="ZINC_FINGER_C2H2_1"/>
    <property type="match status" value="14"/>
</dbReference>
<keyword evidence="2" id="KW-0479">Metal-binding</keyword>
<dbReference type="SMART" id="SM00355">
    <property type="entry name" value="ZnF_C2H2"/>
    <property type="match status" value="18"/>
</dbReference>
<dbReference type="Proteomes" id="UP001283361">
    <property type="component" value="Unassembled WGS sequence"/>
</dbReference>
<keyword evidence="6" id="KW-0238">DNA-binding</keyword>
<feature type="domain" description="C2H2-type" evidence="9">
    <location>
        <begin position="709"/>
        <end position="736"/>
    </location>
</feature>
<dbReference type="SUPFAM" id="SSF57667">
    <property type="entry name" value="beta-beta-alpha zinc fingers"/>
    <property type="match status" value="9"/>
</dbReference>
<dbReference type="InterPro" id="IPR056438">
    <property type="entry name" value="Znf-C2H2_CTCF"/>
</dbReference>
<keyword evidence="7" id="KW-0539">Nucleus</keyword>
<name>A0AAE1AR05_9GAST</name>
<evidence type="ECO:0000256" key="4">
    <source>
        <dbReference type="ARBA" id="ARBA00022771"/>
    </source>
</evidence>
<gene>
    <name evidence="10" type="ORF">RRG08_007352</name>
</gene>
<evidence type="ECO:0000256" key="7">
    <source>
        <dbReference type="ARBA" id="ARBA00023242"/>
    </source>
</evidence>
<feature type="domain" description="C2H2-type" evidence="9">
    <location>
        <begin position="765"/>
        <end position="792"/>
    </location>
</feature>
<keyword evidence="4 8" id="KW-0863">Zinc-finger</keyword>
<keyword evidence="11" id="KW-1185">Reference proteome</keyword>
<evidence type="ECO:0000256" key="2">
    <source>
        <dbReference type="ARBA" id="ARBA00022723"/>
    </source>
</evidence>
<feature type="domain" description="C2H2-type" evidence="9">
    <location>
        <begin position="793"/>
        <end position="815"/>
    </location>
</feature>
<feature type="domain" description="C2H2-type" evidence="9">
    <location>
        <begin position="321"/>
        <end position="348"/>
    </location>
</feature>
<feature type="domain" description="C2H2-type" evidence="9">
    <location>
        <begin position="876"/>
        <end position="903"/>
    </location>
</feature>
<evidence type="ECO:0000256" key="3">
    <source>
        <dbReference type="ARBA" id="ARBA00022737"/>
    </source>
</evidence>
<dbReference type="PROSITE" id="PS50157">
    <property type="entry name" value="ZINC_FINGER_C2H2_2"/>
    <property type="match status" value="14"/>
</dbReference>
<dbReference type="InterPro" id="IPR036236">
    <property type="entry name" value="Znf_C2H2_sf"/>
</dbReference>
<evidence type="ECO:0000313" key="11">
    <source>
        <dbReference type="Proteomes" id="UP001283361"/>
    </source>
</evidence>
<dbReference type="InterPro" id="IPR050688">
    <property type="entry name" value="Zinc_finger/UBP_domain"/>
</dbReference>
<feature type="domain" description="C2H2-type" evidence="9">
    <location>
        <begin position="377"/>
        <end position="404"/>
    </location>
</feature>
<feature type="domain" description="C2H2-type" evidence="9">
    <location>
        <begin position="904"/>
        <end position="931"/>
    </location>
</feature>
<feature type="domain" description="C2H2-type" evidence="9">
    <location>
        <begin position="737"/>
        <end position="764"/>
    </location>
</feature>
<dbReference type="InterPro" id="IPR013087">
    <property type="entry name" value="Znf_C2H2_type"/>
</dbReference>
<keyword evidence="3" id="KW-0677">Repeat</keyword>
<dbReference type="PANTHER" id="PTHR24403">
    <property type="entry name" value="ZINC FINGER PROTEIN"/>
    <property type="match status" value="1"/>
</dbReference>
<dbReference type="AlphaFoldDB" id="A0AAE1AR05"/>
<dbReference type="Pfam" id="PF00096">
    <property type="entry name" value="zf-C2H2"/>
    <property type="match status" value="2"/>
</dbReference>